<keyword evidence="4" id="KW-1185">Reference proteome</keyword>
<dbReference type="CDD" id="cd00093">
    <property type="entry name" value="HTH_XRE"/>
    <property type="match status" value="1"/>
</dbReference>
<dbReference type="RefSeq" id="WP_120142682.1">
    <property type="nucleotide sequence ID" value="NZ_CP031933.2"/>
</dbReference>
<evidence type="ECO:0000259" key="2">
    <source>
        <dbReference type="PROSITE" id="PS50943"/>
    </source>
</evidence>
<dbReference type="PANTHER" id="PTHR46558:SF14">
    <property type="entry name" value="HTH-TYPE TRANSCRIPTIONAL REGULATOR ANSR"/>
    <property type="match status" value="1"/>
</dbReference>
<accession>A0A386PU80</accession>
<dbReference type="GO" id="GO:0003677">
    <property type="term" value="F:DNA binding"/>
    <property type="evidence" value="ECO:0007669"/>
    <property type="project" value="UniProtKB-KW"/>
</dbReference>
<dbReference type="KEGG" id="lzh:D1B17_07200"/>
<dbReference type="AlphaFoldDB" id="A0A386PU80"/>
<dbReference type="PANTHER" id="PTHR46558">
    <property type="entry name" value="TRACRIPTIONAL REGULATORY PROTEIN-RELATED-RELATED"/>
    <property type="match status" value="1"/>
</dbReference>
<dbReference type="SUPFAM" id="SSF47413">
    <property type="entry name" value="lambda repressor-like DNA-binding domains"/>
    <property type="match status" value="1"/>
</dbReference>
<dbReference type="Gene3D" id="1.10.260.40">
    <property type="entry name" value="lambda repressor-like DNA-binding domains"/>
    <property type="match status" value="1"/>
</dbReference>
<gene>
    <name evidence="3" type="ORF">D1B17_07200</name>
</gene>
<evidence type="ECO:0000313" key="3">
    <source>
        <dbReference type="EMBL" id="AYE38435.1"/>
    </source>
</evidence>
<keyword evidence="1" id="KW-0238">DNA-binding</keyword>
<dbReference type="SMART" id="SM00530">
    <property type="entry name" value="HTH_XRE"/>
    <property type="match status" value="1"/>
</dbReference>
<dbReference type="InterPro" id="IPR010982">
    <property type="entry name" value="Lambda_DNA-bd_dom_sf"/>
</dbReference>
<name>A0A386PU80_9LACO</name>
<dbReference type="EMBL" id="CP031933">
    <property type="protein sequence ID" value="AYE38435.1"/>
    <property type="molecule type" value="Genomic_DNA"/>
</dbReference>
<reference evidence="4" key="1">
    <citation type="submission" date="2018-08" db="EMBL/GenBank/DDBJ databases">
        <title>Genome of Lactobacillus sp. HBUAS52074.</title>
        <authorList>
            <person name="Guo Z."/>
            <person name="Zhang Z.D."/>
        </authorList>
    </citation>
    <scope>NUCLEOTIDE SEQUENCE [LARGE SCALE GENOMIC DNA]</scope>
    <source>
        <strain evidence="4">HBUAS52074</strain>
    </source>
</reference>
<proteinExistence type="predicted"/>
<evidence type="ECO:0000313" key="4">
    <source>
        <dbReference type="Proteomes" id="UP000267208"/>
    </source>
</evidence>
<dbReference type="Pfam" id="PF01381">
    <property type="entry name" value="HTH_3"/>
    <property type="match status" value="1"/>
</dbReference>
<evidence type="ECO:0000256" key="1">
    <source>
        <dbReference type="ARBA" id="ARBA00023125"/>
    </source>
</evidence>
<dbReference type="PROSITE" id="PS50943">
    <property type="entry name" value="HTH_CROC1"/>
    <property type="match status" value="1"/>
</dbReference>
<dbReference type="InterPro" id="IPR001387">
    <property type="entry name" value="Cro/C1-type_HTH"/>
</dbReference>
<feature type="domain" description="HTH cro/C1-type" evidence="2">
    <location>
        <begin position="6"/>
        <end position="60"/>
    </location>
</feature>
<dbReference type="Proteomes" id="UP000267208">
    <property type="component" value="Chromosome"/>
</dbReference>
<dbReference type="OrthoDB" id="9805856at2"/>
<sequence length="132" mass="15353">MFSNRLKDLRNNKHRTQKEIAKDLGVAPTTYASWEQGKREPDQAATLKIANYYGVTLDYLYGRNQTPDWATKKDVIDFKDFLDQNLTGGMAFNGEGITEEENERVKIALTQIFWERLKKIKKREGRDGNDKH</sequence>
<protein>
    <submittedName>
        <fullName evidence="3">XRE family transcriptional regulator</fullName>
    </submittedName>
</protein>
<organism evidence="3 4">
    <name type="scientific">Companilactobacillus zhachilii</name>
    <dbReference type="NCBI Taxonomy" id="2304606"/>
    <lineage>
        <taxon>Bacteria</taxon>
        <taxon>Bacillati</taxon>
        <taxon>Bacillota</taxon>
        <taxon>Bacilli</taxon>
        <taxon>Lactobacillales</taxon>
        <taxon>Lactobacillaceae</taxon>
        <taxon>Companilactobacillus</taxon>
    </lineage>
</organism>